<evidence type="ECO:0000313" key="8">
    <source>
        <dbReference type="Proteomes" id="UP000253628"/>
    </source>
</evidence>
<gene>
    <name evidence="7" type="ORF">DFR37_102445</name>
</gene>
<reference evidence="7 8" key="1">
    <citation type="submission" date="2018-06" db="EMBL/GenBank/DDBJ databases">
        <title>Genomic Encyclopedia of Type Strains, Phase IV (KMG-IV): sequencing the most valuable type-strain genomes for metagenomic binning, comparative biology and taxonomic classification.</title>
        <authorList>
            <person name="Goeker M."/>
        </authorList>
    </citation>
    <scope>NUCLEOTIDE SEQUENCE [LARGE SCALE GENOMIC DNA]</scope>
    <source>
        <strain evidence="7 8">DSM 25520</strain>
    </source>
</reference>
<keyword evidence="7" id="KW-0808">Transferase</keyword>
<name>A0A366HHL8_9BURK</name>
<keyword evidence="4" id="KW-0408">Iron</keyword>
<proteinExistence type="predicted"/>
<dbReference type="Proteomes" id="UP000253628">
    <property type="component" value="Unassembled WGS sequence"/>
</dbReference>
<dbReference type="GO" id="GO:0032259">
    <property type="term" value="P:methylation"/>
    <property type="evidence" value="ECO:0007669"/>
    <property type="project" value="UniProtKB-KW"/>
</dbReference>
<dbReference type="SUPFAM" id="SSF50022">
    <property type="entry name" value="ISP domain"/>
    <property type="match status" value="1"/>
</dbReference>
<dbReference type="CDD" id="cd08878">
    <property type="entry name" value="RHO_alpha_C_DMO-like"/>
    <property type="match status" value="1"/>
</dbReference>
<dbReference type="PANTHER" id="PTHR21266:SF60">
    <property type="entry name" value="3-KETOSTEROID-9-ALPHA-MONOOXYGENASE, OXYGENASE COMPONENT"/>
    <property type="match status" value="1"/>
</dbReference>
<dbReference type="PROSITE" id="PS51296">
    <property type="entry name" value="RIESKE"/>
    <property type="match status" value="1"/>
</dbReference>
<dbReference type="Pfam" id="PF19112">
    <property type="entry name" value="VanA_C"/>
    <property type="match status" value="1"/>
</dbReference>
<dbReference type="InterPro" id="IPR050584">
    <property type="entry name" value="Cholesterol_7-desaturase"/>
</dbReference>
<dbReference type="InterPro" id="IPR036922">
    <property type="entry name" value="Rieske_2Fe-2S_sf"/>
</dbReference>
<keyword evidence="1" id="KW-0001">2Fe-2S</keyword>
<dbReference type="PANTHER" id="PTHR21266">
    <property type="entry name" value="IRON-SULFUR DOMAIN CONTAINING PROTEIN"/>
    <property type="match status" value="1"/>
</dbReference>
<dbReference type="Pfam" id="PF00355">
    <property type="entry name" value="Rieske"/>
    <property type="match status" value="1"/>
</dbReference>
<dbReference type="OrthoDB" id="9790995at2"/>
<dbReference type="RefSeq" id="WP_113932275.1">
    <property type="nucleotide sequence ID" value="NZ_JACCEU010000002.1"/>
</dbReference>
<keyword evidence="8" id="KW-1185">Reference proteome</keyword>
<dbReference type="GO" id="GO:0008168">
    <property type="term" value="F:methyltransferase activity"/>
    <property type="evidence" value="ECO:0007669"/>
    <property type="project" value="UniProtKB-KW"/>
</dbReference>
<evidence type="ECO:0000256" key="3">
    <source>
        <dbReference type="ARBA" id="ARBA00023002"/>
    </source>
</evidence>
<dbReference type="AlphaFoldDB" id="A0A366HHL8"/>
<feature type="domain" description="Rieske" evidence="6">
    <location>
        <begin position="12"/>
        <end position="113"/>
    </location>
</feature>
<dbReference type="InterPro" id="IPR017941">
    <property type="entry name" value="Rieske_2Fe-2S"/>
</dbReference>
<sequence>MTPRPTFPLNAWYVAAWDAEVGRSLLSRSICNEQMVLYRKQDGRAVALADACWHRLVPLSLGTLVGDDVRCGYHGMRFNADGRCTHMPSQETINPSACVKSFPVVERHRFVWVWPGDPALADPATVPDLHWMDDADWAGDGSMVEVKADYRLVLDNLMDLTHETFVHSSSIGNEALAEAPFEAMHGETTASVRRWVLNEEAPAFWGAQLGKPGPVDRWQIIHFKAPATILLDVGVAPAGSGAPQGDRSQGISMWVIHIPTPATDKTCYYFWCHLRNYRVREQRLTREVLQAARGILLEDETIIEAQQRAMDRNPGRDFYNLNIDAGSLWARRLIDELIDKELAEKPAVHSIPIIPAAKALRA</sequence>
<evidence type="ECO:0000256" key="4">
    <source>
        <dbReference type="ARBA" id="ARBA00023004"/>
    </source>
</evidence>
<dbReference type="GO" id="GO:0016491">
    <property type="term" value="F:oxidoreductase activity"/>
    <property type="evidence" value="ECO:0007669"/>
    <property type="project" value="UniProtKB-KW"/>
</dbReference>
<dbReference type="GO" id="GO:0051537">
    <property type="term" value="F:2 iron, 2 sulfur cluster binding"/>
    <property type="evidence" value="ECO:0007669"/>
    <property type="project" value="UniProtKB-KW"/>
</dbReference>
<evidence type="ECO:0000256" key="5">
    <source>
        <dbReference type="ARBA" id="ARBA00023014"/>
    </source>
</evidence>
<accession>A0A366HHL8</accession>
<protein>
    <submittedName>
        <fullName evidence="7">Vanillate demethylase subunit A</fullName>
    </submittedName>
</protein>
<dbReference type="SUPFAM" id="SSF55961">
    <property type="entry name" value="Bet v1-like"/>
    <property type="match status" value="1"/>
</dbReference>
<keyword evidence="3" id="KW-0560">Oxidoreductase</keyword>
<comment type="caution">
    <text evidence="7">The sequence shown here is derived from an EMBL/GenBank/DDBJ whole genome shotgun (WGS) entry which is preliminary data.</text>
</comment>
<dbReference type="GO" id="GO:0046872">
    <property type="term" value="F:metal ion binding"/>
    <property type="evidence" value="ECO:0007669"/>
    <property type="project" value="UniProtKB-KW"/>
</dbReference>
<evidence type="ECO:0000313" key="7">
    <source>
        <dbReference type="EMBL" id="RBP42059.1"/>
    </source>
</evidence>
<keyword evidence="7" id="KW-0489">Methyltransferase</keyword>
<dbReference type="Gene3D" id="2.102.10.10">
    <property type="entry name" value="Rieske [2Fe-2S] iron-sulphur domain"/>
    <property type="match status" value="1"/>
</dbReference>
<dbReference type="InterPro" id="IPR044043">
    <property type="entry name" value="VanA_C_cat"/>
</dbReference>
<organism evidence="7 8">
    <name type="scientific">Eoetvoesiella caeni</name>
    <dbReference type="NCBI Taxonomy" id="645616"/>
    <lineage>
        <taxon>Bacteria</taxon>
        <taxon>Pseudomonadati</taxon>
        <taxon>Pseudomonadota</taxon>
        <taxon>Betaproteobacteria</taxon>
        <taxon>Burkholderiales</taxon>
        <taxon>Alcaligenaceae</taxon>
        <taxon>Eoetvoesiella</taxon>
    </lineage>
</organism>
<keyword evidence="2" id="KW-0479">Metal-binding</keyword>
<evidence type="ECO:0000256" key="2">
    <source>
        <dbReference type="ARBA" id="ARBA00022723"/>
    </source>
</evidence>
<dbReference type="Gene3D" id="3.90.380.10">
    <property type="entry name" value="Naphthalene 1,2-dioxygenase Alpha Subunit, Chain A, domain 1"/>
    <property type="match status" value="1"/>
</dbReference>
<evidence type="ECO:0000259" key="6">
    <source>
        <dbReference type="PROSITE" id="PS51296"/>
    </source>
</evidence>
<keyword evidence="5" id="KW-0411">Iron-sulfur</keyword>
<dbReference type="EMBL" id="QNRQ01000002">
    <property type="protein sequence ID" value="RBP42059.1"/>
    <property type="molecule type" value="Genomic_DNA"/>
</dbReference>
<evidence type="ECO:0000256" key="1">
    <source>
        <dbReference type="ARBA" id="ARBA00022714"/>
    </source>
</evidence>